<dbReference type="Proteomes" id="UP000002316">
    <property type="component" value="Chromosome 7"/>
</dbReference>
<proteinExistence type="predicted"/>
<dbReference type="RefSeq" id="XP_011774713.1">
    <property type="nucleotide sequence ID" value="XM_011776411.1"/>
</dbReference>
<dbReference type="AlphaFoldDB" id="C9ZSP8"/>
<accession>C9ZSP8</accession>
<dbReference type="KEGG" id="tbg:TbgDal_VII3695"/>
<protein>
    <submittedName>
        <fullName evidence="1">Uncharacterized protein</fullName>
    </submittedName>
</protein>
<name>C9ZSP8_TRYB9</name>
<gene>
    <name evidence="1" type="ORF">TbgDal_VII3695</name>
</gene>
<dbReference type="EMBL" id="FN554970">
    <property type="protein sequence ID" value="CBH12432.1"/>
    <property type="molecule type" value="Genomic_DNA"/>
</dbReference>
<dbReference type="GeneID" id="23862564"/>
<evidence type="ECO:0000313" key="2">
    <source>
        <dbReference type="Proteomes" id="UP000002316"/>
    </source>
</evidence>
<reference evidence="2" key="1">
    <citation type="journal article" date="2010" name="PLoS Negl. Trop. Dis.">
        <title>The genome sequence of Trypanosoma brucei gambiense, causative agent of chronic human african trypanosomiasis.</title>
        <authorList>
            <person name="Jackson A.P."/>
            <person name="Sanders M."/>
            <person name="Berry A."/>
            <person name="McQuillan J."/>
            <person name="Aslett M.A."/>
            <person name="Quail M.A."/>
            <person name="Chukualim B."/>
            <person name="Capewell P."/>
            <person name="MacLeod A."/>
            <person name="Melville S.E."/>
            <person name="Gibson W."/>
            <person name="Barry J.D."/>
            <person name="Berriman M."/>
            <person name="Hertz-Fowler C."/>
        </authorList>
    </citation>
    <scope>NUCLEOTIDE SEQUENCE [LARGE SCALE GENOMIC DNA]</scope>
    <source>
        <strain evidence="2">MHOM/CI/86/DAL972</strain>
    </source>
</reference>
<evidence type="ECO:0000313" key="1">
    <source>
        <dbReference type="EMBL" id="CBH12432.1"/>
    </source>
</evidence>
<organism evidence="1 2">
    <name type="scientific">Trypanosoma brucei gambiense (strain MHOM/CI/86/DAL972)</name>
    <dbReference type="NCBI Taxonomy" id="679716"/>
    <lineage>
        <taxon>Eukaryota</taxon>
        <taxon>Discoba</taxon>
        <taxon>Euglenozoa</taxon>
        <taxon>Kinetoplastea</taxon>
        <taxon>Metakinetoplastina</taxon>
        <taxon>Trypanosomatida</taxon>
        <taxon>Trypanosomatidae</taxon>
        <taxon>Trypanosoma</taxon>
    </lineage>
</organism>
<sequence>MHIHGYTVTSKDVYIRVCLSNEKGIKLKHAIVTAHRPQSLSARLIPPPHPFTRTGNSHLHAAHMDRRKTVPRGWPLKCVTLHRLVPQKTMARQTATPCGLTHKNAYPYH</sequence>